<dbReference type="EMBL" id="PIOD01000006">
    <property type="protein sequence ID" value="RDW19798.1"/>
    <property type="molecule type" value="Genomic_DNA"/>
</dbReference>
<proteinExistence type="predicted"/>
<protein>
    <submittedName>
        <fullName evidence="1">Uncharacterized protein</fullName>
    </submittedName>
</protein>
<evidence type="ECO:0000313" key="2">
    <source>
        <dbReference type="Proteomes" id="UP000256520"/>
    </source>
</evidence>
<organism evidence="1 2">
    <name type="scientific">Oceanobacillus chungangensis</name>
    <dbReference type="NCBI Taxonomy" id="1229152"/>
    <lineage>
        <taxon>Bacteria</taxon>
        <taxon>Bacillati</taxon>
        <taxon>Bacillota</taxon>
        <taxon>Bacilli</taxon>
        <taxon>Bacillales</taxon>
        <taxon>Bacillaceae</taxon>
        <taxon>Oceanobacillus</taxon>
    </lineage>
</organism>
<dbReference type="AlphaFoldDB" id="A0A3D8PWZ4"/>
<evidence type="ECO:0000313" key="1">
    <source>
        <dbReference type="EMBL" id="RDW19798.1"/>
    </source>
</evidence>
<sequence>MSNIPSQEIKETCPFTLGYADVGDAWFSRPSLIVRADVNLSYGGEGSLARSTGAGAGRG</sequence>
<dbReference type="Proteomes" id="UP000256520">
    <property type="component" value="Unassembled WGS sequence"/>
</dbReference>
<gene>
    <name evidence="1" type="ORF">CWR45_06940</name>
</gene>
<accession>A0A3D8PWZ4</accession>
<reference evidence="2" key="1">
    <citation type="submission" date="2017-11" db="EMBL/GenBank/DDBJ databases">
        <authorList>
            <person name="Zhu W."/>
        </authorList>
    </citation>
    <scope>NUCLEOTIDE SEQUENCE [LARGE SCALE GENOMIC DNA]</scope>
    <source>
        <strain evidence="2">CAU 1051</strain>
    </source>
</reference>
<comment type="caution">
    <text evidence="1">The sequence shown here is derived from an EMBL/GenBank/DDBJ whole genome shotgun (WGS) entry which is preliminary data.</text>
</comment>
<name>A0A3D8PWZ4_9BACI</name>
<keyword evidence="2" id="KW-1185">Reference proteome</keyword>